<dbReference type="GO" id="GO:0005506">
    <property type="term" value="F:iron ion binding"/>
    <property type="evidence" value="ECO:0007669"/>
    <property type="project" value="InterPro"/>
</dbReference>
<evidence type="ECO:0000256" key="9">
    <source>
        <dbReference type="RuleBase" id="RU000461"/>
    </source>
</evidence>
<gene>
    <name evidence="11" type="primary">LOC106173239</name>
</gene>
<keyword evidence="5 9" id="KW-0560">Oxidoreductase</keyword>
<keyword evidence="3 8" id="KW-0349">Heme</keyword>
<keyword evidence="4 8" id="KW-0479">Metal-binding</keyword>
<evidence type="ECO:0000256" key="5">
    <source>
        <dbReference type="ARBA" id="ARBA00023002"/>
    </source>
</evidence>
<dbReference type="PROSITE" id="PS00086">
    <property type="entry name" value="CYTOCHROME_P450"/>
    <property type="match status" value="1"/>
</dbReference>
<sequence>MDTNDDSLAERRGQHWWDLRRKLQQVMLNPASGANFLYVQDRVVEDFLDHLEAVKDKDGYVENIQTELFSLSLEVLGEICYGTRLNSFQNGIPEVRSALKTTFDCLNESLRGIPTFLLFRTPMYQRFEDATKTLQTFYTQNFESCLQRSKESSEFKNIIPNLLLNHKNISLKELCSTISSLFTAGTESTTNTLSFALYHLASHPEKQEKLWHEINRFVPEFPTAKQSELVKPPYLTACVKESFRMVYPTLAGPHRILDRDINISGYCIPKGVHVVCQNALMCRMEEYFENADDYVPERWLRRHNPPSAKFSHGETVDMRPFVVLPFGHGLRSCIGRRFAEQQIYLVIAKMLQRYKLVYDGEEILVKEKIFTAPDRPIRLKLVPR</sequence>
<dbReference type="InterPro" id="IPR050479">
    <property type="entry name" value="CYP11_CYP27_families"/>
</dbReference>
<dbReference type="InterPro" id="IPR017972">
    <property type="entry name" value="Cyt_P450_CS"/>
</dbReference>
<comment type="similarity">
    <text evidence="2 9">Belongs to the cytochrome P450 family.</text>
</comment>
<dbReference type="RefSeq" id="XP_013409744.1">
    <property type="nucleotide sequence ID" value="XM_013554290.1"/>
</dbReference>
<evidence type="ECO:0000313" key="11">
    <source>
        <dbReference type="RefSeq" id="XP_013409744.1"/>
    </source>
</evidence>
<dbReference type="Proteomes" id="UP000085678">
    <property type="component" value="Unplaced"/>
</dbReference>
<dbReference type="InterPro" id="IPR002401">
    <property type="entry name" value="Cyt_P450_E_grp-I"/>
</dbReference>
<dbReference type="OrthoDB" id="3945418at2759"/>
<dbReference type="Gene3D" id="1.10.630.10">
    <property type="entry name" value="Cytochrome P450"/>
    <property type="match status" value="1"/>
</dbReference>
<evidence type="ECO:0000256" key="6">
    <source>
        <dbReference type="ARBA" id="ARBA00023004"/>
    </source>
</evidence>
<proteinExistence type="inferred from homology"/>
<feature type="binding site" description="axial binding residue" evidence="8">
    <location>
        <position position="333"/>
    </location>
    <ligand>
        <name>heme</name>
        <dbReference type="ChEBI" id="CHEBI:30413"/>
    </ligand>
    <ligandPart>
        <name>Fe</name>
        <dbReference type="ChEBI" id="CHEBI:18248"/>
    </ligandPart>
</feature>
<evidence type="ECO:0000256" key="1">
    <source>
        <dbReference type="ARBA" id="ARBA00001971"/>
    </source>
</evidence>
<dbReference type="InParanoid" id="A0A1S3JIL6"/>
<dbReference type="STRING" id="7574.A0A1S3JIL6"/>
<evidence type="ECO:0000256" key="3">
    <source>
        <dbReference type="ARBA" id="ARBA00022617"/>
    </source>
</evidence>
<dbReference type="InterPro" id="IPR001128">
    <property type="entry name" value="Cyt_P450"/>
</dbReference>
<dbReference type="GeneID" id="106173239"/>
<accession>A0A1S3JIL6</accession>
<comment type="cofactor">
    <cofactor evidence="1 8">
        <name>heme</name>
        <dbReference type="ChEBI" id="CHEBI:30413"/>
    </cofactor>
</comment>
<dbReference type="SUPFAM" id="SSF48264">
    <property type="entry name" value="Cytochrome P450"/>
    <property type="match status" value="1"/>
</dbReference>
<dbReference type="GO" id="GO:0016705">
    <property type="term" value="F:oxidoreductase activity, acting on paired donors, with incorporation or reduction of molecular oxygen"/>
    <property type="evidence" value="ECO:0007669"/>
    <property type="project" value="InterPro"/>
</dbReference>
<dbReference type="GO" id="GO:0004497">
    <property type="term" value="F:monooxygenase activity"/>
    <property type="evidence" value="ECO:0007669"/>
    <property type="project" value="UniProtKB-KW"/>
</dbReference>
<name>A0A1S3JIL6_LINAN</name>
<protein>
    <submittedName>
        <fullName evidence="11">Cytochrome P450 3A19-like</fullName>
    </submittedName>
</protein>
<keyword evidence="7 9" id="KW-0503">Monooxygenase</keyword>
<organism evidence="10 11">
    <name type="scientific">Lingula anatina</name>
    <name type="common">Brachiopod</name>
    <name type="synonym">Lingula unguis</name>
    <dbReference type="NCBI Taxonomy" id="7574"/>
    <lineage>
        <taxon>Eukaryota</taxon>
        <taxon>Metazoa</taxon>
        <taxon>Spiralia</taxon>
        <taxon>Lophotrochozoa</taxon>
        <taxon>Brachiopoda</taxon>
        <taxon>Linguliformea</taxon>
        <taxon>Lingulata</taxon>
        <taxon>Lingulida</taxon>
        <taxon>Linguloidea</taxon>
        <taxon>Lingulidae</taxon>
        <taxon>Lingula</taxon>
    </lineage>
</organism>
<dbReference type="PANTHER" id="PTHR24279">
    <property type="entry name" value="CYTOCHROME P450"/>
    <property type="match status" value="1"/>
</dbReference>
<keyword evidence="6 8" id="KW-0408">Iron</keyword>
<dbReference type="PANTHER" id="PTHR24279:SF120">
    <property type="entry name" value="CYTOCHROME P450"/>
    <property type="match status" value="1"/>
</dbReference>
<dbReference type="PRINTS" id="PR00463">
    <property type="entry name" value="EP450I"/>
</dbReference>
<evidence type="ECO:0000313" key="10">
    <source>
        <dbReference type="Proteomes" id="UP000085678"/>
    </source>
</evidence>
<evidence type="ECO:0000256" key="4">
    <source>
        <dbReference type="ARBA" id="ARBA00022723"/>
    </source>
</evidence>
<evidence type="ECO:0000256" key="7">
    <source>
        <dbReference type="ARBA" id="ARBA00023033"/>
    </source>
</evidence>
<dbReference type="Pfam" id="PF00067">
    <property type="entry name" value="p450"/>
    <property type="match status" value="1"/>
</dbReference>
<evidence type="ECO:0000256" key="2">
    <source>
        <dbReference type="ARBA" id="ARBA00010617"/>
    </source>
</evidence>
<dbReference type="AlphaFoldDB" id="A0A1S3JIL6"/>
<reference evidence="11" key="1">
    <citation type="submission" date="2025-08" db="UniProtKB">
        <authorList>
            <consortium name="RefSeq"/>
        </authorList>
    </citation>
    <scope>IDENTIFICATION</scope>
    <source>
        <tissue evidence="11">Gonads</tissue>
    </source>
</reference>
<dbReference type="PRINTS" id="PR00385">
    <property type="entry name" value="P450"/>
</dbReference>
<dbReference type="CDD" id="cd11054">
    <property type="entry name" value="CYP24A1-like"/>
    <property type="match status" value="1"/>
</dbReference>
<dbReference type="KEGG" id="lak:106173239"/>
<dbReference type="InterPro" id="IPR036396">
    <property type="entry name" value="Cyt_P450_sf"/>
</dbReference>
<evidence type="ECO:0000256" key="8">
    <source>
        <dbReference type="PIRSR" id="PIRSR602401-1"/>
    </source>
</evidence>
<keyword evidence="10" id="KW-1185">Reference proteome</keyword>
<dbReference type="GO" id="GO:0020037">
    <property type="term" value="F:heme binding"/>
    <property type="evidence" value="ECO:0007669"/>
    <property type="project" value="InterPro"/>
</dbReference>